<sequence>MAATTANAREQIEASSAEAQRTETIVETTESKASEVQKQPNKEIDDEEKELLESLKSKPLSFFSKMKEMPETMALKYHKEIKRRWADAETWTKPMEDKMLALAPEEKSLEEDRFEIMAELLDKACQAFEIFDEHEHRNMPTGHRIVLECRLLDVLEHSFGILNKICEEFDKLKGDRHGANNERDWLRYEIRRCDAIFTEVHEYLLKSYLGMAW</sequence>
<dbReference type="AlphaFoldDB" id="A0A4U5NWT3"/>
<feature type="region of interest" description="Disordered" evidence="1">
    <location>
        <begin position="1"/>
        <end position="49"/>
    </location>
</feature>
<feature type="compositionally biased region" description="Polar residues" evidence="1">
    <location>
        <begin position="1"/>
        <end position="28"/>
    </location>
</feature>
<evidence type="ECO:0000256" key="1">
    <source>
        <dbReference type="SAM" id="MobiDB-lite"/>
    </source>
</evidence>
<proteinExistence type="predicted"/>
<dbReference type="EMBL" id="AZBU02000003">
    <property type="protein sequence ID" value="TKR87713.1"/>
    <property type="molecule type" value="Genomic_DNA"/>
</dbReference>
<feature type="compositionally biased region" description="Basic and acidic residues" evidence="1">
    <location>
        <begin position="29"/>
        <end position="43"/>
    </location>
</feature>
<organism evidence="2 3">
    <name type="scientific">Steinernema carpocapsae</name>
    <name type="common">Entomopathogenic nematode</name>
    <dbReference type="NCBI Taxonomy" id="34508"/>
    <lineage>
        <taxon>Eukaryota</taxon>
        <taxon>Metazoa</taxon>
        <taxon>Ecdysozoa</taxon>
        <taxon>Nematoda</taxon>
        <taxon>Chromadorea</taxon>
        <taxon>Rhabditida</taxon>
        <taxon>Tylenchina</taxon>
        <taxon>Panagrolaimomorpha</taxon>
        <taxon>Strongyloidoidea</taxon>
        <taxon>Steinernematidae</taxon>
        <taxon>Steinernema</taxon>
    </lineage>
</organism>
<evidence type="ECO:0000313" key="2">
    <source>
        <dbReference type="EMBL" id="TKR87713.1"/>
    </source>
</evidence>
<reference evidence="2 3" key="2">
    <citation type="journal article" date="2019" name="G3 (Bethesda)">
        <title>Hybrid Assembly of the Genome of the Entomopathogenic Nematode Steinernema carpocapsae Identifies the X-Chromosome.</title>
        <authorList>
            <person name="Serra L."/>
            <person name="Macchietto M."/>
            <person name="Macias-Munoz A."/>
            <person name="McGill C.J."/>
            <person name="Rodriguez I.M."/>
            <person name="Rodriguez B."/>
            <person name="Murad R."/>
            <person name="Mortazavi A."/>
        </authorList>
    </citation>
    <scope>NUCLEOTIDE SEQUENCE [LARGE SCALE GENOMIC DNA]</scope>
    <source>
        <strain evidence="2 3">ALL</strain>
    </source>
</reference>
<accession>A0A4U5NWT3</accession>
<dbReference type="Proteomes" id="UP000298663">
    <property type="component" value="Unassembled WGS sequence"/>
</dbReference>
<reference evidence="2 3" key="1">
    <citation type="journal article" date="2015" name="Genome Biol.">
        <title>Comparative genomics of Steinernema reveals deeply conserved gene regulatory networks.</title>
        <authorList>
            <person name="Dillman A.R."/>
            <person name="Macchietto M."/>
            <person name="Porter C.F."/>
            <person name="Rogers A."/>
            <person name="Williams B."/>
            <person name="Antoshechkin I."/>
            <person name="Lee M.M."/>
            <person name="Goodwin Z."/>
            <person name="Lu X."/>
            <person name="Lewis E.E."/>
            <person name="Goodrich-Blair H."/>
            <person name="Stock S.P."/>
            <person name="Adams B.J."/>
            <person name="Sternberg P.W."/>
            <person name="Mortazavi A."/>
        </authorList>
    </citation>
    <scope>NUCLEOTIDE SEQUENCE [LARGE SCALE GENOMIC DNA]</scope>
    <source>
        <strain evidence="2 3">ALL</strain>
    </source>
</reference>
<name>A0A4U5NWT3_STECR</name>
<comment type="caution">
    <text evidence="2">The sequence shown here is derived from an EMBL/GenBank/DDBJ whole genome shotgun (WGS) entry which is preliminary data.</text>
</comment>
<evidence type="ECO:0000313" key="3">
    <source>
        <dbReference type="Proteomes" id="UP000298663"/>
    </source>
</evidence>
<protein>
    <submittedName>
        <fullName evidence="2">Uncharacterized protein</fullName>
    </submittedName>
</protein>
<gene>
    <name evidence="2" type="ORF">L596_012070</name>
</gene>
<dbReference type="OrthoDB" id="5861610at2759"/>
<keyword evidence="3" id="KW-1185">Reference proteome</keyword>